<dbReference type="InterPro" id="IPR036249">
    <property type="entry name" value="Thioredoxin-like_sf"/>
</dbReference>
<feature type="domain" description="Thioredoxin" evidence="2">
    <location>
        <begin position="41"/>
        <end position="94"/>
    </location>
</feature>
<sequence length="100" mass="10688">MQSAIEAESPTTPSNASASVDRPGSYIALDEYEGAKGSYAETDVVLFFNAAWCSTCKQARDNITADLSTIPAGLTIVTVDYDSAGELKQKYGVTIQHTYV</sequence>
<evidence type="ECO:0000313" key="3">
    <source>
        <dbReference type="EMBL" id="CAB5026838.1"/>
    </source>
</evidence>
<protein>
    <submittedName>
        <fullName evidence="3">Unannotated protein</fullName>
    </submittedName>
</protein>
<accession>A0A6J7RDY4</accession>
<feature type="compositionally biased region" description="Polar residues" evidence="1">
    <location>
        <begin position="1"/>
        <end position="18"/>
    </location>
</feature>
<dbReference type="Gene3D" id="3.40.30.10">
    <property type="entry name" value="Glutaredoxin"/>
    <property type="match status" value="1"/>
</dbReference>
<dbReference type="CDD" id="cd02947">
    <property type="entry name" value="TRX_family"/>
    <property type="match status" value="1"/>
</dbReference>
<organism evidence="3">
    <name type="scientific">freshwater metagenome</name>
    <dbReference type="NCBI Taxonomy" id="449393"/>
    <lineage>
        <taxon>unclassified sequences</taxon>
        <taxon>metagenomes</taxon>
        <taxon>ecological metagenomes</taxon>
    </lineage>
</organism>
<evidence type="ECO:0000256" key="1">
    <source>
        <dbReference type="SAM" id="MobiDB-lite"/>
    </source>
</evidence>
<name>A0A6J7RDY4_9ZZZZ</name>
<feature type="region of interest" description="Disordered" evidence="1">
    <location>
        <begin position="1"/>
        <end position="21"/>
    </location>
</feature>
<dbReference type="Pfam" id="PF00085">
    <property type="entry name" value="Thioredoxin"/>
    <property type="match status" value="1"/>
</dbReference>
<dbReference type="EMBL" id="CAFBOZ010000384">
    <property type="protein sequence ID" value="CAB5026838.1"/>
    <property type="molecule type" value="Genomic_DNA"/>
</dbReference>
<dbReference type="AlphaFoldDB" id="A0A6J7RDY4"/>
<gene>
    <name evidence="3" type="ORF">UFOPK3992_02051</name>
</gene>
<proteinExistence type="predicted"/>
<dbReference type="SUPFAM" id="SSF52833">
    <property type="entry name" value="Thioredoxin-like"/>
    <property type="match status" value="1"/>
</dbReference>
<evidence type="ECO:0000259" key="2">
    <source>
        <dbReference type="Pfam" id="PF00085"/>
    </source>
</evidence>
<dbReference type="InterPro" id="IPR013766">
    <property type="entry name" value="Thioredoxin_domain"/>
</dbReference>
<reference evidence="3" key="1">
    <citation type="submission" date="2020-05" db="EMBL/GenBank/DDBJ databases">
        <authorList>
            <person name="Chiriac C."/>
            <person name="Salcher M."/>
            <person name="Ghai R."/>
            <person name="Kavagutti S V."/>
        </authorList>
    </citation>
    <scope>NUCLEOTIDE SEQUENCE</scope>
</reference>